<feature type="modified residue" description="4-aspartylphosphate" evidence="5">
    <location>
        <position position="758"/>
    </location>
</feature>
<evidence type="ECO:0000256" key="1">
    <source>
        <dbReference type="ARBA" id="ARBA00000085"/>
    </source>
</evidence>
<dbReference type="EMBL" id="JACSQU010000001">
    <property type="protein sequence ID" value="MBD7940724.1"/>
    <property type="molecule type" value="Genomic_DNA"/>
</dbReference>
<dbReference type="InterPro" id="IPR001789">
    <property type="entry name" value="Sig_transdc_resp-reg_receiver"/>
</dbReference>
<keyword evidence="7" id="KW-1133">Transmembrane helix</keyword>
<feature type="domain" description="Response regulatory" evidence="10">
    <location>
        <begin position="709"/>
        <end position="828"/>
    </location>
</feature>
<evidence type="ECO:0000256" key="5">
    <source>
        <dbReference type="PROSITE-ProRule" id="PRU00169"/>
    </source>
</evidence>
<dbReference type="Gene3D" id="3.40.50.2300">
    <property type="match status" value="1"/>
</dbReference>
<accession>A0ABR8QZ40</accession>
<sequence>MKRRVLFRGFVLAGVAAVSIAGADPISAESSPPVAAVELAHAVEQRAMRTDFNALEAFGRQALNRRDREGLNRLYHVAWTFLNQGDFERAALWNGHLQARARAAHDQRYIEIARLNGLTARYDQGDMAVADEMERIAATTDDWFVKAHAARLAALALMDQDRVGEGLRLLAMVESEIPADDPFAGTARAGVWEMTGMGLMKLNDVAGAATAFHRFEVDYSHPAYPRPDFDSLYNLTKMSVQVGDLPRAEHYYAAHHRLAERSGIAAIRAYDAALCASVADMQQLSAKVLECLAPHSDLIDRKAFLSLDILPMRGVARARMGDLTGARRDLERLRELAPDGIVDPRERLVEAELLRATGRIAEAFDVLRDYEKRRAVQAAQRFSAGIHQVTGDMQEQLAERRRQLQTARANTDLQRAVIRGQNWILGIGLLFVLSVLFVVVWQRRQSRRLRAAQLRAEEANQAKSEFLANMSHEIRTPLNGVVAMTDVLSRRELAPKDRELVDIIRSSGVTLERLLSDILDTVQVETGEIKLDTAPFHLGAMLREIVALWTPLAMQKGVDLSLDVDPRLDAVFVGDAVRLRQVLTNLVSNAVKFTEVGEVRLEVGRAADGRALFAVSDTGIGFDQEFKQRIFHRFQQADGSITRRFGGSGLGLAISADLVQLMGGRLDCDSPAEGGARFWFELALPSAPDSEVQPVAPTVLSAASEGRLKVLLADDHPANRLVVQVMLETMPVDLVSVANGAEAVEALRRDGFDLVLMDMQMPVMDGLTATAAIRQHERTTGASRTPVLMLTANALKEHVEAGRAAGADGHLTKPLTVAALTKAIEGAVRSEADQVPA</sequence>
<reference evidence="11 12" key="1">
    <citation type="submission" date="2020-08" db="EMBL/GenBank/DDBJ databases">
        <title>A Genomic Blueprint of the Chicken Gut Microbiome.</title>
        <authorList>
            <person name="Gilroy R."/>
            <person name="Ravi A."/>
            <person name="Getino M."/>
            <person name="Pursley I."/>
            <person name="Horton D.L."/>
            <person name="Alikhan N.-F."/>
            <person name="Baker D."/>
            <person name="Gharbi K."/>
            <person name="Hall N."/>
            <person name="Watson M."/>
            <person name="Adriaenssens E.M."/>
            <person name="Foster-Nyarko E."/>
            <person name="Jarju S."/>
            <person name="Secka A."/>
            <person name="Antonio M."/>
            <person name="Oren A."/>
            <person name="Chaudhuri R."/>
            <person name="La Ragione R.M."/>
            <person name="Hildebrand F."/>
            <person name="Pallen M.J."/>
        </authorList>
    </citation>
    <scope>NUCLEOTIDE SEQUENCE [LARGE SCALE GENOMIC DNA]</scope>
    <source>
        <strain evidence="11 12">Sa3CVA3</strain>
    </source>
</reference>
<comment type="catalytic activity">
    <reaction evidence="1">
        <text>ATP + protein L-histidine = ADP + protein N-phospho-L-histidine.</text>
        <dbReference type="EC" id="2.7.13.3"/>
    </reaction>
</comment>
<dbReference type="SUPFAM" id="SSF55874">
    <property type="entry name" value="ATPase domain of HSP90 chaperone/DNA topoisomerase II/histidine kinase"/>
    <property type="match status" value="1"/>
</dbReference>
<dbReference type="Proteomes" id="UP000638918">
    <property type="component" value="Unassembled WGS sequence"/>
</dbReference>
<keyword evidence="8" id="KW-0732">Signal</keyword>
<keyword evidence="7" id="KW-0812">Transmembrane</keyword>
<evidence type="ECO:0000259" key="9">
    <source>
        <dbReference type="PROSITE" id="PS50109"/>
    </source>
</evidence>
<dbReference type="InterPro" id="IPR003661">
    <property type="entry name" value="HisK_dim/P_dom"/>
</dbReference>
<dbReference type="SMART" id="SM00387">
    <property type="entry name" value="HATPase_c"/>
    <property type="match status" value="1"/>
</dbReference>
<evidence type="ECO:0000256" key="2">
    <source>
        <dbReference type="ARBA" id="ARBA00012438"/>
    </source>
</evidence>
<dbReference type="CDD" id="cd00082">
    <property type="entry name" value="HisKA"/>
    <property type="match status" value="1"/>
</dbReference>
<dbReference type="PRINTS" id="PR00344">
    <property type="entry name" value="BCTRLSENSOR"/>
</dbReference>
<feature type="transmembrane region" description="Helical" evidence="7">
    <location>
        <begin position="423"/>
        <end position="441"/>
    </location>
</feature>
<evidence type="ECO:0000256" key="3">
    <source>
        <dbReference type="ARBA" id="ARBA00022553"/>
    </source>
</evidence>
<dbReference type="InterPro" id="IPR005467">
    <property type="entry name" value="His_kinase_dom"/>
</dbReference>
<dbReference type="Pfam" id="PF00072">
    <property type="entry name" value="Response_reg"/>
    <property type="match status" value="1"/>
</dbReference>
<dbReference type="EC" id="2.7.13.3" evidence="2"/>
<evidence type="ECO:0000313" key="12">
    <source>
        <dbReference type="Proteomes" id="UP000638918"/>
    </source>
</evidence>
<dbReference type="SMART" id="SM00388">
    <property type="entry name" value="HisKA"/>
    <property type="match status" value="1"/>
</dbReference>
<dbReference type="SUPFAM" id="SSF47384">
    <property type="entry name" value="Homodimeric domain of signal transducing histidine kinase"/>
    <property type="match status" value="1"/>
</dbReference>
<evidence type="ECO:0000259" key="10">
    <source>
        <dbReference type="PROSITE" id="PS50110"/>
    </source>
</evidence>
<dbReference type="InterPro" id="IPR011990">
    <property type="entry name" value="TPR-like_helical_dom_sf"/>
</dbReference>
<dbReference type="InterPro" id="IPR003594">
    <property type="entry name" value="HATPase_dom"/>
</dbReference>
<keyword evidence="7" id="KW-0472">Membrane</keyword>
<name>A0ABR8QZ40_9CAUL</name>
<dbReference type="CDD" id="cd17546">
    <property type="entry name" value="REC_hyHK_CKI1_RcsC-like"/>
    <property type="match status" value="1"/>
</dbReference>
<dbReference type="InterPro" id="IPR036890">
    <property type="entry name" value="HATPase_C_sf"/>
</dbReference>
<dbReference type="PROSITE" id="PS50110">
    <property type="entry name" value="RESPONSE_REGULATORY"/>
    <property type="match status" value="1"/>
</dbReference>
<evidence type="ECO:0000256" key="6">
    <source>
        <dbReference type="SAM" id="Coils"/>
    </source>
</evidence>
<dbReference type="InterPro" id="IPR004358">
    <property type="entry name" value="Sig_transdc_His_kin-like_C"/>
</dbReference>
<evidence type="ECO:0000313" key="11">
    <source>
        <dbReference type="EMBL" id="MBD7940724.1"/>
    </source>
</evidence>
<evidence type="ECO:0000256" key="7">
    <source>
        <dbReference type="SAM" id="Phobius"/>
    </source>
</evidence>
<keyword evidence="4" id="KW-0902">Two-component regulatory system</keyword>
<organism evidence="11 12">
    <name type="scientific">Brevundimonas guildfordensis</name>
    <dbReference type="NCBI Taxonomy" id="2762241"/>
    <lineage>
        <taxon>Bacteria</taxon>
        <taxon>Pseudomonadati</taxon>
        <taxon>Pseudomonadota</taxon>
        <taxon>Alphaproteobacteria</taxon>
        <taxon>Caulobacterales</taxon>
        <taxon>Caulobacteraceae</taxon>
        <taxon>Brevundimonas</taxon>
    </lineage>
</organism>
<dbReference type="InterPro" id="IPR036097">
    <property type="entry name" value="HisK_dim/P_sf"/>
</dbReference>
<dbReference type="SUPFAM" id="SSF48452">
    <property type="entry name" value="TPR-like"/>
    <property type="match status" value="1"/>
</dbReference>
<evidence type="ECO:0000256" key="4">
    <source>
        <dbReference type="ARBA" id="ARBA00023012"/>
    </source>
</evidence>
<keyword evidence="3 5" id="KW-0597">Phosphoprotein</keyword>
<keyword evidence="12" id="KW-1185">Reference proteome</keyword>
<dbReference type="SUPFAM" id="SSF52172">
    <property type="entry name" value="CheY-like"/>
    <property type="match status" value="1"/>
</dbReference>
<dbReference type="PANTHER" id="PTHR45339">
    <property type="entry name" value="HYBRID SIGNAL TRANSDUCTION HISTIDINE KINASE J"/>
    <property type="match status" value="1"/>
</dbReference>
<keyword evidence="6" id="KW-0175">Coiled coil</keyword>
<feature type="chain" id="PRO_5045440984" description="histidine kinase" evidence="8">
    <location>
        <begin position="24"/>
        <end position="837"/>
    </location>
</feature>
<gene>
    <name evidence="11" type="ORF">H9656_04915</name>
</gene>
<comment type="caution">
    <text evidence="11">The sequence shown here is derived from an EMBL/GenBank/DDBJ whole genome shotgun (WGS) entry which is preliminary data.</text>
</comment>
<dbReference type="CDD" id="cd16922">
    <property type="entry name" value="HATPase_EvgS-ArcB-TorS-like"/>
    <property type="match status" value="1"/>
</dbReference>
<protein>
    <recommendedName>
        <fullName evidence="2">histidine kinase</fullName>
        <ecNumber evidence="2">2.7.13.3</ecNumber>
    </recommendedName>
</protein>
<dbReference type="PROSITE" id="PS50109">
    <property type="entry name" value="HIS_KIN"/>
    <property type="match status" value="1"/>
</dbReference>
<dbReference type="Pfam" id="PF02518">
    <property type="entry name" value="HATPase_c"/>
    <property type="match status" value="1"/>
</dbReference>
<dbReference type="Gene3D" id="1.25.40.10">
    <property type="entry name" value="Tetratricopeptide repeat domain"/>
    <property type="match status" value="1"/>
</dbReference>
<feature type="signal peptide" evidence="8">
    <location>
        <begin position="1"/>
        <end position="23"/>
    </location>
</feature>
<dbReference type="SMART" id="SM00448">
    <property type="entry name" value="REC"/>
    <property type="match status" value="1"/>
</dbReference>
<dbReference type="PANTHER" id="PTHR45339:SF1">
    <property type="entry name" value="HYBRID SIGNAL TRANSDUCTION HISTIDINE KINASE J"/>
    <property type="match status" value="1"/>
</dbReference>
<dbReference type="InterPro" id="IPR011006">
    <property type="entry name" value="CheY-like_superfamily"/>
</dbReference>
<feature type="coiled-coil region" evidence="6">
    <location>
        <begin position="442"/>
        <end position="469"/>
    </location>
</feature>
<dbReference type="Gene3D" id="3.30.565.10">
    <property type="entry name" value="Histidine kinase-like ATPase, C-terminal domain"/>
    <property type="match status" value="1"/>
</dbReference>
<dbReference type="Gene3D" id="1.10.287.130">
    <property type="match status" value="1"/>
</dbReference>
<feature type="domain" description="Histidine kinase" evidence="9">
    <location>
        <begin position="469"/>
        <end position="686"/>
    </location>
</feature>
<dbReference type="Pfam" id="PF00512">
    <property type="entry name" value="HisKA"/>
    <property type="match status" value="1"/>
</dbReference>
<evidence type="ECO:0000256" key="8">
    <source>
        <dbReference type="SAM" id="SignalP"/>
    </source>
</evidence>
<proteinExistence type="predicted"/>